<dbReference type="InterPro" id="IPR011032">
    <property type="entry name" value="GroES-like_sf"/>
</dbReference>
<dbReference type="InterPro" id="IPR013149">
    <property type="entry name" value="ADH-like_C"/>
</dbReference>
<organism evidence="2 3">
    <name type="scientific">Roridomyces roridus</name>
    <dbReference type="NCBI Taxonomy" id="1738132"/>
    <lineage>
        <taxon>Eukaryota</taxon>
        <taxon>Fungi</taxon>
        <taxon>Dikarya</taxon>
        <taxon>Basidiomycota</taxon>
        <taxon>Agaricomycotina</taxon>
        <taxon>Agaricomycetes</taxon>
        <taxon>Agaricomycetidae</taxon>
        <taxon>Agaricales</taxon>
        <taxon>Marasmiineae</taxon>
        <taxon>Mycenaceae</taxon>
        <taxon>Roridomyces</taxon>
    </lineage>
</organism>
<accession>A0AAD7CMM7</accession>
<name>A0AAD7CMM7_9AGAR</name>
<dbReference type="InterPro" id="IPR020843">
    <property type="entry name" value="ER"/>
</dbReference>
<dbReference type="Pfam" id="PF00107">
    <property type="entry name" value="ADH_zinc_N"/>
    <property type="match status" value="1"/>
</dbReference>
<dbReference type="PANTHER" id="PTHR45348:SF2">
    <property type="entry name" value="ZINC-TYPE ALCOHOL DEHYDROGENASE-LIKE PROTEIN C2E1P3.01"/>
    <property type="match status" value="1"/>
</dbReference>
<evidence type="ECO:0000259" key="1">
    <source>
        <dbReference type="SMART" id="SM00829"/>
    </source>
</evidence>
<dbReference type="GO" id="GO:0016651">
    <property type="term" value="F:oxidoreductase activity, acting on NAD(P)H"/>
    <property type="evidence" value="ECO:0007669"/>
    <property type="project" value="InterPro"/>
</dbReference>
<gene>
    <name evidence="2" type="ORF">FB45DRAFT_1018203</name>
</gene>
<dbReference type="CDD" id="cd08249">
    <property type="entry name" value="enoyl_reductase_like"/>
    <property type="match status" value="1"/>
</dbReference>
<reference evidence="2" key="1">
    <citation type="submission" date="2023-03" db="EMBL/GenBank/DDBJ databases">
        <title>Massive genome expansion in bonnet fungi (Mycena s.s.) driven by repeated elements and novel gene families across ecological guilds.</title>
        <authorList>
            <consortium name="Lawrence Berkeley National Laboratory"/>
            <person name="Harder C.B."/>
            <person name="Miyauchi S."/>
            <person name="Viragh M."/>
            <person name="Kuo A."/>
            <person name="Thoen E."/>
            <person name="Andreopoulos B."/>
            <person name="Lu D."/>
            <person name="Skrede I."/>
            <person name="Drula E."/>
            <person name="Henrissat B."/>
            <person name="Morin E."/>
            <person name="Kohler A."/>
            <person name="Barry K."/>
            <person name="LaButti K."/>
            <person name="Morin E."/>
            <person name="Salamov A."/>
            <person name="Lipzen A."/>
            <person name="Mereny Z."/>
            <person name="Hegedus B."/>
            <person name="Baldrian P."/>
            <person name="Stursova M."/>
            <person name="Weitz H."/>
            <person name="Taylor A."/>
            <person name="Grigoriev I.V."/>
            <person name="Nagy L.G."/>
            <person name="Martin F."/>
            <person name="Kauserud H."/>
        </authorList>
    </citation>
    <scope>NUCLEOTIDE SEQUENCE</scope>
    <source>
        <strain evidence="2">9284</strain>
    </source>
</reference>
<dbReference type="EMBL" id="JARKIF010000001">
    <property type="protein sequence ID" value="KAJ7650827.1"/>
    <property type="molecule type" value="Genomic_DNA"/>
</dbReference>
<dbReference type="Gene3D" id="3.40.50.720">
    <property type="entry name" value="NAD(P)-binding Rossmann-like Domain"/>
    <property type="match status" value="1"/>
</dbReference>
<dbReference type="SUPFAM" id="SSF51735">
    <property type="entry name" value="NAD(P)-binding Rossmann-fold domains"/>
    <property type="match status" value="1"/>
</dbReference>
<evidence type="ECO:0000313" key="3">
    <source>
        <dbReference type="Proteomes" id="UP001221142"/>
    </source>
</evidence>
<dbReference type="SUPFAM" id="SSF50129">
    <property type="entry name" value="GroES-like"/>
    <property type="match status" value="1"/>
</dbReference>
<dbReference type="InterPro" id="IPR013154">
    <property type="entry name" value="ADH-like_N"/>
</dbReference>
<evidence type="ECO:0000313" key="2">
    <source>
        <dbReference type="EMBL" id="KAJ7650827.1"/>
    </source>
</evidence>
<dbReference type="SMART" id="SM00829">
    <property type="entry name" value="PKS_ER"/>
    <property type="match status" value="1"/>
</dbReference>
<feature type="domain" description="Enoyl reductase (ER)" evidence="1">
    <location>
        <begin position="16"/>
        <end position="342"/>
    </location>
</feature>
<dbReference type="InterPro" id="IPR047122">
    <property type="entry name" value="Trans-enoyl_RdTase-like"/>
</dbReference>
<dbReference type="Gene3D" id="3.90.180.10">
    <property type="entry name" value="Medium-chain alcohol dehydrogenases, catalytic domain"/>
    <property type="match status" value="1"/>
</dbReference>
<protein>
    <submittedName>
        <fullName evidence="2">Chaperonin 10-like protein</fullName>
    </submittedName>
</protein>
<dbReference type="Proteomes" id="UP001221142">
    <property type="component" value="Unassembled WGS sequence"/>
</dbReference>
<dbReference type="Pfam" id="PF08240">
    <property type="entry name" value="ADH_N"/>
    <property type="match status" value="1"/>
</dbReference>
<dbReference type="InterPro" id="IPR036291">
    <property type="entry name" value="NAD(P)-bd_dom_sf"/>
</dbReference>
<keyword evidence="3" id="KW-1185">Reference proteome</keyword>
<sequence length="347" mass="36605">MTMRTQKALLLLEKQGPLAVVDGHPIPNPGPGEILVKVQAAALNPVDWKIAKTGDFVQNYPAVLGWDLSGDVEDIGEGVVGLEKGDRVMASAFIPKGYAAFQQYTLVAANLVTKLPSDLDYADAATIPLGYSTAAVGLLAAFPGGAGLNPTLDPAIKFSGQPAFVLGGSSSVGQFAIQILRTLAFSPIITYASARHANYLKSLGATHVIDRGTIIIEDIPAAVQNLLPPGTQLQVVYDAISEPDTQEVCWALVSEDGIVVAIQRGVADRDVGGKRLIHIAGSPYAPINKDFGPRLWRMLTGQVEEGTIVPNRVEKLPGGLAGIVDGLKRMENNAVSGVKLVVFPQET</sequence>
<proteinExistence type="predicted"/>
<dbReference type="PANTHER" id="PTHR45348">
    <property type="entry name" value="HYPOTHETICAL OXIDOREDUCTASE (EUROFUNG)"/>
    <property type="match status" value="1"/>
</dbReference>
<dbReference type="AlphaFoldDB" id="A0AAD7CMM7"/>
<comment type="caution">
    <text evidence="2">The sequence shown here is derived from an EMBL/GenBank/DDBJ whole genome shotgun (WGS) entry which is preliminary data.</text>
</comment>